<proteinExistence type="predicted"/>
<keyword evidence="1" id="KW-0472">Membrane</keyword>
<dbReference type="EMBL" id="JALJOR010000001">
    <property type="protein sequence ID" value="KAK9828759.1"/>
    <property type="molecule type" value="Genomic_DNA"/>
</dbReference>
<sequence>MPEPEVYRKAVAENRMVTVKEAKYRKAVGLISGLCTGLYVAAKGVKVANPAGVAFGSALSSTVLWSGIQSQCGCSMRLRWVVNGPAKREWTPQAYQPFMRKKRREFITNALVSGVLGLAVGTAVGITGGKTRDAAAISAAKGTAIELALMFGASLVT</sequence>
<accession>A0AAW1R589</accession>
<dbReference type="Proteomes" id="UP001489004">
    <property type="component" value="Unassembled WGS sequence"/>
</dbReference>
<keyword evidence="1" id="KW-0812">Transmembrane</keyword>
<evidence type="ECO:0000313" key="2">
    <source>
        <dbReference type="EMBL" id="KAK9828759.1"/>
    </source>
</evidence>
<feature type="transmembrane region" description="Helical" evidence="1">
    <location>
        <begin position="106"/>
        <end position="128"/>
    </location>
</feature>
<evidence type="ECO:0000256" key="1">
    <source>
        <dbReference type="SAM" id="Phobius"/>
    </source>
</evidence>
<comment type="caution">
    <text evidence="2">The sequence shown here is derived from an EMBL/GenBank/DDBJ whole genome shotgun (WGS) entry which is preliminary data.</text>
</comment>
<dbReference type="AlphaFoldDB" id="A0AAW1R589"/>
<organism evidence="2 3">
    <name type="scientific">[Myrmecia] bisecta</name>
    <dbReference type="NCBI Taxonomy" id="41462"/>
    <lineage>
        <taxon>Eukaryota</taxon>
        <taxon>Viridiplantae</taxon>
        <taxon>Chlorophyta</taxon>
        <taxon>core chlorophytes</taxon>
        <taxon>Trebouxiophyceae</taxon>
        <taxon>Trebouxiales</taxon>
        <taxon>Trebouxiaceae</taxon>
        <taxon>Myrmecia</taxon>
    </lineage>
</organism>
<reference evidence="2 3" key="1">
    <citation type="journal article" date="2024" name="Nat. Commun.">
        <title>Phylogenomics reveals the evolutionary origins of lichenization in chlorophyte algae.</title>
        <authorList>
            <person name="Puginier C."/>
            <person name="Libourel C."/>
            <person name="Otte J."/>
            <person name="Skaloud P."/>
            <person name="Haon M."/>
            <person name="Grisel S."/>
            <person name="Petersen M."/>
            <person name="Berrin J.G."/>
            <person name="Delaux P.M."/>
            <person name="Dal Grande F."/>
            <person name="Keller J."/>
        </authorList>
    </citation>
    <scope>NUCLEOTIDE SEQUENCE [LARGE SCALE GENOMIC DNA]</scope>
    <source>
        <strain evidence="2 3">SAG 2043</strain>
    </source>
</reference>
<evidence type="ECO:0000313" key="3">
    <source>
        <dbReference type="Proteomes" id="UP001489004"/>
    </source>
</evidence>
<name>A0AAW1R589_9CHLO</name>
<keyword evidence="3" id="KW-1185">Reference proteome</keyword>
<protein>
    <submittedName>
        <fullName evidence="2">Uncharacterized protein</fullName>
    </submittedName>
</protein>
<keyword evidence="1" id="KW-1133">Transmembrane helix</keyword>
<feature type="transmembrane region" description="Helical" evidence="1">
    <location>
        <begin position="134"/>
        <end position="156"/>
    </location>
</feature>
<gene>
    <name evidence="2" type="ORF">WJX72_001943</name>
</gene>